<dbReference type="EC" id="3.5.1.89" evidence="2"/>
<dbReference type="AlphaFoldDB" id="A0ABD2W9V4"/>
<keyword evidence="3" id="KW-0812">Transmembrane</keyword>
<accession>A0ABD2W9V4</accession>
<organism evidence="4 5">
    <name type="scientific">Trichogramma kaykai</name>
    <dbReference type="NCBI Taxonomy" id="54128"/>
    <lineage>
        <taxon>Eukaryota</taxon>
        <taxon>Metazoa</taxon>
        <taxon>Ecdysozoa</taxon>
        <taxon>Arthropoda</taxon>
        <taxon>Hexapoda</taxon>
        <taxon>Insecta</taxon>
        <taxon>Pterygota</taxon>
        <taxon>Neoptera</taxon>
        <taxon>Endopterygota</taxon>
        <taxon>Hymenoptera</taxon>
        <taxon>Apocrita</taxon>
        <taxon>Proctotrupomorpha</taxon>
        <taxon>Chalcidoidea</taxon>
        <taxon>Trichogrammatidae</taxon>
        <taxon>Trichogramma</taxon>
    </lineage>
</organism>
<dbReference type="InterPro" id="IPR024078">
    <property type="entry name" value="LmbE-like_dom_sf"/>
</dbReference>
<protein>
    <recommendedName>
        <fullName evidence="2">N-acetylglucosaminylphosphatidylinositol deacetylase</fullName>
        <ecNumber evidence="2">3.5.1.89</ecNumber>
    </recommendedName>
</protein>
<dbReference type="PANTHER" id="PTHR12993">
    <property type="entry name" value="N-ACETYLGLUCOSAMINYL-PHOSPHATIDYLINOSITOL DE-N-ACETYLASE-RELATED"/>
    <property type="match status" value="1"/>
</dbReference>
<dbReference type="Gene3D" id="3.40.50.10320">
    <property type="entry name" value="LmbE-like"/>
    <property type="match status" value="1"/>
</dbReference>
<proteinExistence type="inferred from homology"/>
<keyword evidence="3" id="KW-1133">Transmembrane helix</keyword>
<dbReference type="PANTHER" id="PTHR12993:SF11">
    <property type="entry name" value="N-ACETYLGLUCOSAMINYL-PHOSPHATIDYLINOSITOL DE-N-ACETYLASE"/>
    <property type="match status" value="1"/>
</dbReference>
<gene>
    <name evidence="4" type="ORF">TKK_015654</name>
</gene>
<evidence type="ECO:0000313" key="5">
    <source>
        <dbReference type="Proteomes" id="UP001627154"/>
    </source>
</evidence>
<dbReference type="EMBL" id="JBJJXI010000123">
    <property type="protein sequence ID" value="KAL3389430.1"/>
    <property type="molecule type" value="Genomic_DNA"/>
</dbReference>
<sequence length="292" mass="34402">MSKGLTMESLHEYILAAINDIIIWWAWYLAEISFQLIISVISYIIVCIFLYFLLKKVDSTAWQLPGPPNRLLLVTAHPDDEVMFFGPMIYWIVQRNKSNIHLLCLSQGGCKKRKEELFESAKRLGIPAANVTIMKCTELPDHPKIQWPEELIAENVLQFIEMYKMDAVVTFDKHGVSRHKNHISLFYAIASLCIEKKVPTYCKLYTLESVNIFRKYTLIFDLPISLLSAPYWYLISYQQRYYIKNAMRAHSSQYVWFRQLYMIFSRYTLINTLHEVNLLDLELDLQFDDDDD</sequence>
<evidence type="ECO:0000256" key="2">
    <source>
        <dbReference type="ARBA" id="ARBA00012176"/>
    </source>
</evidence>
<evidence type="ECO:0000256" key="3">
    <source>
        <dbReference type="SAM" id="Phobius"/>
    </source>
</evidence>
<dbReference type="SUPFAM" id="SSF102588">
    <property type="entry name" value="LmbE-like"/>
    <property type="match status" value="1"/>
</dbReference>
<comment type="similarity">
    <text evidence="1">Belongs to the PIGL family.</text>
</comment>
<dbReference type="GO" id="GO:0000225">
    <property type="term" value="F:N-acetylglucosaminylphosphatidylinositol deacetylase activity"/>
    <property type="evidence" value="ECO:0007669"/>
    <property type="project" value="UniProtKB-EC"/>
</dbReference>
<feature type="transmembrane region" description="Helical" evidence="3">
    <location>
        <begin position="12"/>
        <end position="30"/>
    </location>
</feature>
<reference evidence="4 5" key="1">
    <citation type="journal article" date="2024" name="bioRxiv">
        <title>A reference genome for Trichogramma kaykai: A tiny desert-dwelling parasitoid wasp with competing sex-ratio distorters.</title>
        <authorList>
            <person name="Culotta J."/>
            <person name="Lindsey A.R."/>
        </authorList>
    </citation>
    <scope>NUCLEOTIDE SEQUENCE [LARGE SCALE GENOMIC DNA]</scope>
    <source>
        <strain evidence="4 5">KSX58</strain>
    </source>
</reference>
<evidence type="ECO:0000313" key="4">
    <source>
        <dbReference type="EMBL" id="KAL3389430.1"/>
    </source>
</evidence>
<dbReference type="Proteomes" id="UP001627154">
    <property type="component" value="Unassembled WGS sequence"/>
</dbReference>
<dbReference type="Pfam" id="PF02585">
    <property type="entry name" value="PIG-L"/>
    <property type="match status" value="1"/>
</dbReference>
<name>A0ABD2W9V4_9HYME</name>
<evidence type="ECO:0000256" key="1">
    <source>
        <dbReference type="ARBA" id="ARBA00006066"/>
    </source>
</evidence>
<comment type="caution">
    <text evidence="4">The sequence shown here is derived from an EMBL/GenBank/DDBJ whole genome shotgun (WGS) entry which is preliminary data.</text>
</comment>
<keyword evidence="3" id="KW-0472">Membrane</keyword>
<dbReference type="InterPro" id="IPR003737">
    <property type="entry name" value="GlcNAc_PI_deacetylase-related"/>
</dbReference>
<keyword evidence="5" id="KW-1185">Reference proteome</keyword>
<feature type="transmembrane region" description="Helical" evidence="3">
    <location>
        <begin position="36"/>
        <end position="54"/>
    </location>
</feature>